<accession>A0A9D1FXC4</accession>
<protein>
    <submittedName>
        <fullName evidence="8">Sulfite exporter TauE/SafE family protein</fullName>
    </submittedName>
</protein>
<dbReference type="PANTHER" id="PTHR31272:SF6">
    <property type="entry name" value="CYTOCHROME C-TYPE BIOGENESIS CCDA-LIKE CHLOROPLASTIC PROTEIN"/>
    <property type="match status" value="1"/>
</dbReference>
<feature type="domain" description="Cytochrome C biogenesis protein transmembrane" evidence="7">
    <location>
        <begin position="20"/>
        <end position="227"/>
    </location>
</feature>
<dbReference type="GO" id="GO:0017004">
    <property type="term" value="P:cytochrome complex assembly"/>
    <property type="evidence" value="ECO:0007669"/>
    <property type="project" value="InterPro"/>
</dbReference>
<proteinExistence type="inferred from homology"/>
<evidence type="ECO:0000256" key="5">
    <source>
        <dbReference type="ARBA" id="ARBA00023136"/>
    </source>
</evidence>
<feature type="transmembrane region" description="Helical" evidence="6">
    <location>
        <begin position="172"/>
        <end position="195"/>
    </location>
</feature>
<comment type="similarity">
    <text evidence="2">Belongs to the DsbD family.</text>
</comment>
<dbReference type="InterPro" id="IPR003834">
    <property type="entry name" value="Cyt_c_assmbl_TM_dom"/>
</dbReference>
<feature type="non-terminal residue" evidence="8">
    <location>
        <position position="230"/>
    </location>
</feature>
<feature type="transmembrane region" description="Helical" evidence="6">
    <location>
        <begin position="132"/>
        <end position="160"/>
    </location>
</feature>
<dbReference type="AlphaFoldDB" id="A0A9D1FXC4"/>
<dbReference type="PANTHER" id="PTHR31272">
    <property type="entry name" value="CYTOCHROME C-TYPE BIOGENESIS PROTEIN HI_1454-RELATED"/>
    <property type="match status" value="1"/>
</dbReference>
<keyword evidence="5 6" id="KW-0472">Membrane</keyword>
<evidence type="ECO:0000256" key="4">
    <source>
        <dbReference type="ARBA" id="ARBA00022989"/>
    </source>
</evidence>
<dbReference type="EMBL" id="DVJO01000203">
    <property type="protein sequence ID" value="HIS83780.1"/>
    <property type="molecule type" value="Genomic_DNA"/>
</dbReference>
<dbReference type="InterPro" id="IPR051790">
    <property type="entry name" value="Cytochrome_c-biogenesis_DsbD"/>
</dbReference>
<evidence type="ECO:0000256" key="6">
    <source>
        <dbReference type="SAM" id="Phobius"/>
    </source>
</evidence>
<evidence type="ECO:0000259" key="7">
    <source>
        <dbReference type="Pfam" id="PF02683"/>
    </source>
</evidence>
<feature type="transmembrane region" description="Helical" evidence="6">
    <location>
        <begin position="57"/>
        <end position="86"/>
    </location>
</feature>
<dbReference type="Pfam" id="PF02683">
    <property type="entry name" value="DsbD_TM"/>
    <property type="match status" value="1"/>
</dbReference>
<comment type="caution">
    <text evidence="8">The sequence shown here is derived from an EMBL/GenBank/DDBJ whole genome shotgun (WGS) entry which is preliminary data.</text>
</comment>
<comment type="subcellular location">
    <subcellularLocation>
        <location evidence="1">Membrane</location>
        <topology evidence="1">Multi-pass membrane protein</topology>
    </subcellularLocation>
</comment>
<feature type="transmembrane region" description="Helical" evidence="6">
    <location>
        <begin position="207"/>
        <end position="225"/>
    </location>
</feature>
<organism evidence="8 9">
    <name type="scientific">Candidatus Scatenecus faecavium</name>
    <dbReference type="NCBI Taxonomy" id="2840915"/>
    <lineage>
        <taxon>Bacteria</taxon>
        <taxon>Candidatus Scatenecus</taxon>
    </lineage>
</organism>
<reference evidence="8" key="2">
    <citation type="journal article" date="2021" name="PeerJ">
        <title>Extensive microbial diversity within the chicken gut microbiome revealed by metagenomics and culture.</title>
        <authorList>
            <person name="Gilroy R."/>
            <person name="Ravi A."/>
            <person name="Getino M."/>
            <person name="Pursley I."/>
            <person name="Horton D.L."/>
            <person name="Alikhan N.F."/>
            <person name="Baker D."/>
            <person name="Gharbi K."/>
            <person name="Hall N."/>
            <person name="Watson M."/>
            <person name="Adriaenssens E.M."/>
            <person name="Foster-Nyarko E."/>
            <person name="Jarju S."/>
            <person name="Secka A."/>
            <person name="Antonio M."/>
            <person name="Oren A."/>
            <person name="Chaudhuri R.R."/>
            <person name="La Ragione R."/>
            <person name="Hildebrand F."/>
            <person name="Pallen M.J."/>
        </authorList>
    </citation>
    <scope>NUCLEOTIDE SEQUENCE</scope>
    <source>
        <strain evidence="8">CHK152-2994</strain>
    </source>
</reference>
<feature type="transmembrane region" description="Helical" evidence="6">
    <location>
        <begin position="92"/>
        <end position="112"/>
    </location>
</feature>
<keyword evidence="3 6" id="KW-0812">Transmembrane</keyword>
<evidence type="ECO:0000313" key="9">
    <source>
        <dbReference type="Proteomes" id="UP000824139"/>
    </source>
</evidence>
<name>A0A9D1FXC4_9BACT</name>
<evidence type="ECO:0000256" key="3">
    <source>
        <dbReference type="ARBA" id="ARBA00022692"/>
    </source>
</evidence>
<evidence type="ECO:0000256" key="2">
    <source>
        <dbReference type="ARBA" id="ARBA00006143"/>
    </source>
</evidence>
<reference evidence="8" key="1">
    <citation type="submission" date="2020-10" db="EMBL/GenBank/DDBJ databases">
        <authorList>
            <person name="Gilroy R."/>
        </authorList>
    </citation>
    <scope>NUCLEOTIDE SEQUENCE</scope>
    <source>
        <strain evidence="8">CHK152-2994</strain>
    </source>
</reference>
<keyword evidence="4 6" id="KW-1133">Transmembrane helix</keyword>
<evidence type="ECO:0000313" key="8">
    <source>
        <dbReference type="EMBL" id="HIS83780.1"/>
    </source>
</evidence>
<feature type="transmembrane region" description="Helical" evidence="6">
    <location>
        <begin position="20"/>
        <end position="45"/>
    </location>
</feature>
<dbReference type="Proteomes" id="UP000824139">
    <property type="component" value="Unassembled WGS sequence"/>
</dbReference>
<gene>
    <name evidence="8" type="ORF">IAD41_09285</name>
</gene>
<sequence length="230" mass="24560">MTNYVELFTQGGSLPLLFGLSFLGGLVASFSPCSLAMLPLIVGYVGGYSNENPAKTFLQMLFFVFGTAIVFSIIGIICAVTGKVFVSFAGGYFGLVLASIVMIMGLKLVGILDFDMPVVIKEMPKSEGHNTFLYPVLLGAVFALAGTPCSTPILAAIMAFASLSASLGQAVIMLFLFAIGQGLILIFAGFITSHLKNWKGFYKVSDILLKVSGILLIMAALYIFYKIFLP</sequence>
<dbReference type="GO" id="GO:0016020">
    <property type="term" value="C:membrane"/>
    <property type="evidence" value="ECO:0007669"/>
    <property type="project" value="UniProtKB-SubCell"/>
</dbReference>
<evidence type="ECO:0000256" key="1">
    <source>
        <dbReference type="ARBA" id="ARBA00004141"/>
    </source>
</evidence>